<dbReference type="Gene3D" id="1.10.287.830">
    <property type="entry name" value="putative peptidase helix hairpin domain like"/>
    <property type="match status" value="1"/>
</dbReference>
<dbReference type="NCBIfam" id="TIGR00181">
    <property type="entry name" value="pepF"/>
    <property type="match status" value="1"/>
</dbReference>
<dbReference type="eggNOG" id="COG1164">
    <property type="taxonomic scope" value="Bacteria"/>
</dbReference>
<dbReference type="RefSeq" id="WP_006739145.1">
    <property type="nucleotide sequence ID" value="NZ_AEUZ02000001.1"/>
</dbReference>
<evidence type="ECO:0000256" key="6">
    <source>
        <dbReference type="ARBA" id="ARBA00023049"/>
    </source>
</evidence>
<dbReference type="PANTHER" id="PTHR11804">
    <property type="entry name" value="PROTEASE M3 THIMET OLIGOPEPTIDASE-RELATED"/>
    <property type="match status" value="1"/>
</dbReference>
<evidence type="ECO:0000256" key="2">
    <source>
        <dbReference type="ARBA" id="ARBA00022670"/>
    </source>
</evidence>
<dbReference type="GO" id="GO:0046872">
    <property type="term" value="F:metal ion binding"/>
    <property type="evidence" value="ECO:0007669"/>
    <property type="project" value="UniProtKB-KW"/>
</dbReference>
<dbReference type="InterPro" id="IPR001567">
    <property type="entry name" value="Pept_M3A_M3B_dom"/>
</dbReference>
<comment type="caution">
    <text evidence="9">The sequence shown here is derived from an EMBL/GenBank/DDBJ whole genome shotgun (WGS) entry which is preliminary data.</text>
</comment>
<evidence type="ECO:0000313" key="10">
    <source>
        <dbReference type="Proteomes" id="UP000005388"/>
    </source>
</evidence>
<evidence type="ECO:0000259" key="8">
    <source>
        <dbReference type="Pfam" id="PF08439"/>
    </source>
</evidence>
<dbReference type="SUPFAM" id="SSF55486">
    <property type="entry name" value="Metalloproteases ('zincins'), catalytic domain"/>
    <property type="match status" value="1"/>
</dbReference>
<keyword evidence="10" id="KW-1185">Reference proteome</keyword>
<evidence type="ECO:0000256" key="1">
    <source>
        <dbReference type="ARBA" id="ARBA00001947"/>
    </source>
</evidence>
<accession>G5KDL1</accession>
<keyword evidence="2" id="KW-0645">Protease</keyword>
<evidence type="ECO:0000259" key="7">
    <source>
        <dbReference type="Pfam" id="PF01432"/>
    </source>
</evidence>
<dbReference type="STRING" id="764291.STRUR_0655"/>
<dbReference type="EC" id="3.4.24.-" evidence="9"/>
<evidence type="ECO:0000256" key="3">
    <source>
        <dbReference type="ARBA" id="ARBA00022723"/>
    </source>
</evidence>
<evidence type="ECO:0000256" key="4">
    <source>
        <dbReference type="ARBA" id="ARBA00022801"/>
    </source>
</evidence>
<reference evidence="9 10" key="1">
    <citation type="journal article" date="2014" name="Int. J. Syst. Evol. Microbiol.">
        <title>Phylogenomics and the dynamic genome evolution of the genus Streptococcus.</title>
        <authorList>
            <consortium name="The Broad Institute Genome Sequencing Platform"/>
            <person name="Richards V.P."/>
            <person name="Palmer S.R."/>
            <person name="Pavinski Bitar P.D."/>
            <person name="Qin X."/>
            <person name="Weinstock G.M."/>
            <person name="Highlander S.K."/>
            <person name="Town C.D."/>
            <person name="Burne R.A."/>
            <person name="Stanhope M.J."/>
        </authorList>
    </citation>
    <scope>NUCLEOTIDE SEQUENCE [LARGE SCALE GENOMIC DNA]</scope>
    <source>
        <strain evidence="9 10">2285-97</strain>
    </source>
</reference>
<evidence type="ECO:0000313" key="9">
    <source>
        <dbReference type="EMBL" id="EHJ56385.1"/>
    </source>
</evidence>
<evidence type="ECO:0000256" key="5">
    <source>
        <dbReference type="ARBA" id="ARBA00022833"/>
    </source>
</evidence>
<dbReference type="AlphaFoldDB" id="G5KDL1"/>
<dbReference type="InterPro" id="IPR042088">
    <property type="entry name" value="OligoPept_F_C"/>
</dbReference>
<keyword evidence="3" id="KW-0479">Metal-binding</keyword>
<dbReference type="GO" id="GO:0004222">
    <property type="term" value="F:metalloendopeptidase activity"/>
    <property type="evidence" value="ECO:0007669"/>
    <property type="project" value="InterPro"/>
</dbReference>
<name>G5KDL1_9STRE</name>
<dbReference type="Pfam" id="PF01432">
    <property type="entry name" value="Peptidase_M3"/>
    <property type="match status" value="1"/>
</dbReference>
<protein>
    <submittedName>
        <fullName evidence="9">Oligoendopeptidase F</fullName>
        <ecNumber evidence="9">3.4.24.-</ecNumber>
    </submittedName>
</protein>
<keyword evidence="6" id="KW-0482">Metalloprotease</keyword>
<feature type="domain" description="Oligopeptidase F N-terminal" evidence="8">
    <location>
        <begin position="112"/>
        <end position="181"/>
    </location>
</feature>
<dbReference type="Pfam" id="PF08439">
    <property type="entry name" value="Peptidase_M3_N"/>
    <property type="match status" value="1"/>
</dbReference>
<dbReference type="MEROPS" id="M03.007"/>
<comment type="cofactor">
    <cofactor evidence="1">
        <name>Zn(2+)</name>
        <dbReference type="ChEBI" id="CHEBI:29105"/>
    </cofactor>
</comment>
<dbReference type="CDD" id="cd09608">
    <property type="entry name" value="M3B_PepF"/>
    <property type="match status" value="1"/>
</dbReference>
<dbReference type="EMBL" id="AEUZ02000001">
    <property type="protein sequence ID" value="EHJ56385.1"/>
    <property type="molecule type" value="Genomic_DNA"/>
</dbReference>
<dbReference type="Gene3D" id="1.20.140.70">
    <property type="entry name" value="Oligopeptidase f, N-terminal domain"/>
    <property type="match status" value="1"/>
</dbReference>
<dbReference type="PANTHER" id="PTHR11804:SF84">
    <property type="entry name" value="SACCHAROLYSIN"/>
    <property type="match status" value="1"/>
</dbReference>
<gene>
    <name evidence="9" type="primary">pepF_1</name>
    <name evidence="9" type="ORF">STRUR_0655</name>
</gene>
<dbReference type="InterPro" id="IPR045090">
    <property type="entry name" value="Pept_M3A_M3B"/>
</dbReference>
<dbReference type="InterPro" id="IPR013647">
    <property type="entry name" value="OligopepF_N_dom"/>
</dbReference>
<keyword evidence="4 9" id="KW-0378">Hydrolase</keyword>
<dbReference type="Proteomes" id="UP000005388">
    <property type="component" value="Unassembled WGS sequence"/>
</dbReference>
<organism evidence="9 10">
    <name type="scientific">Streptococcus urinalis 2285-97</name>
    <dbReference type="NCBI Taxonomy" id="764291"/>
    <lineage>
        <taxon>Bacteria</taxon>
        <taxon>Bacillati</taxon>
        <taxon>Bacillota</taxon>
        <taxon>Bacilli</taxon>
        <taxon>Lactobacillales</taxon>
        <taxon>Streptococcaceae</taxon>
        <taxon>Streptococcus</taxon>
    </lineage>
</organism>
<dbReference type="GO" id="GO:0006518">
    <property type="term" value="P:peptide metabolic process"/>
    <property type="evidence" value="ECO:0007669"/>
    <property type="project" value="TreeGrafter"/>
</dbReference>
<proteinExistence type="predicted"/>
<keyword evidence="5" id="KW-0862">Zinc</keyword>
<dbReference type="InterPro" id="IPR004438">
    <property type="entry name" value="Peptidase_M3B"/>
</dbReference>
<dbReference type="Gene3D" id="1.10.1370.20">
    <property type="entry name" value="Oligoendopeptidase f, C-terminal domain"/>
    <property type="match status" value="1"/>
</dbReference>
<sequence>MSDNRSHLLKDETWDLSTVFPTDEAWEVELNLLYTELDSAKIYKGKLKESASVLVSITENYLDLLRRIEKVYVYASMKNDQDTTVAKYQEFQAKASSLYATFSEVFSFYEPELMSLETNVFSKFLEEEPALKPYKHYFDKIFAQKKHVLTQKEEALLAQAQEIFNGASETFGILDNADIVFPTVHDENDNEVSLTHGNFISLMESKNRSVRKEAYEALYKTYQQYQHTYAKTLQTNVKVQNYQAKVRNYQSARQAAMSANFIPESVYDTLLEAVNNHLPLLHRYMKLRAKILDITDLKMYDVYTSLSDTDMAFTYDQAIEKSKKVLSVFGDDYLKRVEKAFSERWIDVRVNKGKRSGAYSGGSYDTNAFMLLNWQDTLDNLYTLVHETGHSLHSTFTRENQPYVYGDYSLFLAEIASTTNENIMTETLLKESQSDTERFAILNHYLDGFKGTVFRQTQFAEFEHQIHIADQNGQVLTSEFLNNLYANLNEKYYGLSKEDNPLIQYEWARIPHFYYNYYVYQYATGFAAASYLAEKIVHGTTEDKIKYLDYLKSGNSDYSLNVIAKAGVDMTTVDYLNQAFKVFEKRLTELEKLVEKGIR</sequence>
<feature type="domain" description="Peptidase M3A/M3B catalytic" evidence="7">
    <location>
        <begin position="202"/>
        <end position="581"/>
    </location>
</feature>
<dbReference type="GO" id="GO:0006508">
    <property type="term" value="P:proteolysis"/>
    <property type="evidence" value="ECO:0007669"/>
    <property type="project" value="UniProtKB-KW"/>
</dbReference>